<dbReference type="Gene3D" id="3.30.70.580">
    <property type="entry name" value="Pseudouridine synthase I, catalytic domain, N-terminal subdomain"/>
    <property type="match status" value="1"/>
</dbReference>
<feature type="binding site" evidence="4 6">
    <location>
        <position position="115"/>
    </location>
    <ligand>
        <name>substrate</name>
    </ligand>
</feature>
<accession>G9WUG8</accession>
<evidence type="ECO:0000256" key="1">
    <source>
        <dbReference type="ARBA" id="ARBA00009375"/>
    </source>
</evidence>
<evidence type="ECO:0000313" key="9">
    <source>
        <dbReference type="EMBL" id="EHL11986.1"/>
    </source>
</evidence>
<dbReference type="InterPro" id="IPR020103">
    <property type="entry name" value="PsdUridine_synth_cat_dom_sf"/>
</dbReference>
<evidence type="ECO:0000256" key="4">
    <source>
        <dbReference type="HAMAP-Rule" id="MF_00171"/>
    </source>
</evidence>
<feature type="domain" description="Pseudouridine synthase I TruA alpha/beta" evidence="8">
    <location>
        <begin position="10"/>
        <end position="108"/>
    </location>
</feature>
<comment type="function">
    <text evidence="4">Formation of pseudouridine at positions 38, 39 and 40 in the anticodon stem and loop of transfer RNAs.</text>
</comment>
<gene>
    <name evidence="4" type="primary">truA</name>
    <name evidence="9" type="ORF">HMPREF9624_00293</name>
</gene>
<dbReference type="InterPro" id="IPR020094">
    <property type="entry name" value="TruA/RsuA/RluB/E/F_N"/>
</dbReference>
<keyword evidence="2 4" id="KW-0819">tRNA processing</keyword>
<dbReference type="InterPro" id="IPR001406">
    <property type="entry name" value="PsdUridine_synth_TruA"/>
</dbReference>
<dbReference type="FunFam" id="3.30.70.580:FF:000001">
    <property type="entry name" value="tRNA pseudouridine synthase A"/>
    <property type="match status" value="1"/>
</dbReference>
<dbReference type="EC" id="5.4.99.12" evidence="4"/>
<protein>
    <recommendedName>
        <fullName evidence="4">tRNA pseudouridine synthase A</fullName>
        <ecNumber evidence="4">5.4.99.12</ecNumber>
    </recommendedName>
    <alternativeName>
        <fullName evidence="4">tRNA pseudouridine(38-40) synthase</fullName>
    </alternativeName>
    <alternativeName>
        <fullName evidence="4">tRNA pseudouridylate synthase I</fullName>
    </alternativeName>
    <alternativeName>
        <fullName evidence="4">tRNA-uridine isomerase I</fullName>
    </alternativeName>
</protein>
<dbReference type="GO" id="GO:0160147">
    <property type="term" value="F:tRNA pseudouridine(38-40) synthase activity"/>
    <property type="evidence" value="ECO:0007669"/>
    <property type="project" value="UniProtKB-EC"/>
</dbReference>
<comment type="subunit">
    <text evidence="4">Homodimer.</text>
</comment>
<dbReference type="Gene3D" id="3.30.70.660">
    <property type="entry name" value="Pseudouridine synthase I, catalytic domain, C-terminal subdomain"/>
    <property type="match status" value="1"/>
</dbReference>
<dbReference type="NCBIfam" id="TIGR00071">
    <property type="entry name" value="hisT_truA"/>
    <property type="match status" value="1"/>
</dbReference>
<dbReference type="InterPro" id="IPR020097">
    <property type="entry name" value="PsdUridine_synth_TruA_a/b_dom"/>
</dbReference>
<dbReference type="InterPro" id="IPR020095">
    <property type="entry name" value="PsdUridine_synth_TruA_C"/>
</dbReference>
<dbReference type="CDD" id="cd02570">
    <property type="entry name" value="PseudoU_synth_EcTruA"/>
    <property type="match status" value="1"/>
</dbReference>
<dbReference type="Pfam" id="PF01416">
    <property type="entry name" value="PseudoU_synth_1"/>
    <property type="match status" value="2"/>
</dbReference>
<dbReference type="PIRSF" id="PIRSF001430">
    <property type="entry name" value="tRNA_psdUrid_synth"/>
    <property type="match status" value="1"/>
</dbReference>
<feature type="domain" description="Pseudouridine synthase I TruA alpha/beta" evidence="8">
    <location>
        <begin position="148"/>
        <end position="250"/>
    </location>
</feature>
<comment type="catalytic activity">
    <reaction evidence="4 7">
        <text>uridine(38/39/40) in tRNA = pseudouridine(38/39/40) in tRNA</text>
        <dbReference type="Rhea" id="RHEA:22376"/>
        <dbReference type="Rhea" id="RHEA-COMP:10085"/>
        <dbReference type="Rhea" id="RHEA-COMP:10087"/>
        <dbReference type="ChEBI" id="CHEBI:65314"/>
        <dbReference type="ChEBI" id="CHEBI:65315"/>
        <dbReference type="EC" id="5.4.99.12"/>
    </reaction>
</comment>
<dbReference type="PANTHER" id="PTHR11142">
    <property type="entry name" value="PSEUDOURIDYLATE SYNTHASE"/>
    <property type="match status" value="1"/>
</dbReference>
<evidence type="ECO:0000259" key="8">
    <source>
        <dbReference type="Pfam" id="PF01416"/>
    </source>
</evidence>
<dbReference type="PANTHER" id="PTHR11142:SF0">
    <property type="entry name" value="TRNA PSEUDOURIDINE SYNTHASE-LIKE 1"/>
    <property type="match status" value="1"/>
</dbReference>
<dbReference type="GO" id="GO:0031119">
    <property type="term" value="P:tRNA pseudouridine synthesis"/>
    <property type="evidence" value="ECO:0007669"/>
    <property type="project" value="UniProtKB-UniRule"/>
</dbReference>
<comment type="similarity">
    <text evidence="1 4 7">Belongs to the tRNA pseudouridine synthase TruA family.</text>
</comment>
<dbReference type="GO" id="GO:0003723">
    <property type="term" value="F:RNA binding"/>
    <property type="evidence" value="ECO:0007669"/>
    <property type="project" value="InterPro"/>
</dbReference>
<reference evidence="9 10" key="1">
    <citation type="submission" date="2011-08" db="EMBL/GenBank/DDBJ databases">
        <title>The Genome Sequence of Oribacterium sp. ACB7.</title>
        <authorList>
            <consortium name="The Broad Institute Genome Sequencing Platform"/>
            <person name="Earl A."/>
            <person name="Ward D."/>
            <person name="Feldgarden M."/>
            <person name="Gevers D."/>
            <person name="Sizova M."/>
            <person name="Hazen A."/>
            <person name="Epstein S."/>
            <person name="Young S.K."/>
            <person name="Zeng Q."/>
            <person name="Gargeya S."/>
            <person name="Fitzgerald M."/>
            <person name="Haas B."/>
            <person name="Abouelleil A."/>
            <person name="Alvarado L."/>
            <person name="Arachchi H.M."/>
            <person name="Berlin A."/>
            <person name="Brown A."/>
            <person name="Chapman S.B."/>
            <person name="Chen Z."/>
            <person name="Dunbar C."/>
            <person name="Freedman E."/>
            <person name="Gearin G."/>
            <person name="Gellesch M."/>
            <person name="Goldberg J."/>
            <person name="Griggs A."/>
            <person name="Gujja S."/>
            <person name="Heiman D."/>
            <person name="Howarth C."/>
            <person name="Larson L."/>
            <person name="Lui A."/>
            <person name="MacDonald P.J.P."/>
            <person name="Montmayeur A."/>
            <person name="Murphy C."/>
            <person name="Neiman D."/>
            <person name="Pearson M."/>
            <person name="Priest M."/>
            <person name="Roberts A."/>
            <person name="Saif S."/>
            <person name="Shea T."/>
            <person name="Shenoy N."/>
            <person name="Sisk P."/>
            <person name="Stolte C."/>
            <person name="Sykes S."/>
            <person name="Wortman J."/>
            <person name="Nusbaum C."/>
            <person name="Birren B."/>
        </authorList>
    </citation>
    <scope>NUCLEOTIDE SEQUENCE [LARGE SCALE GENOMIC DNA]</scope>
    <source>
        <strain evidence="9 10">ACB7</strain>
    </source>
</reference>
<feature type="active site" description="Nucleophile" evidence="4 5">
    <location>
        <position position="57"/>
    </location>
</feature>
<evidence type="ECO:0000256" key="6">
    <source>
        <dbReference type="PIRSR" id="PIRSR001430-2"/>
    </source>
</evidence>
<keyword evidence="3 4" id="KW-0413">Isomerase</keyword>
<name>G9WUG8_9FIRM</name>
<comment type="caution">
    <text evidence="9">The sequence shown here is derived from an EMBL/GenBank/DDBJ whole genome shotgun (WGS) entry which is preliminary data.</text>
</comment>
<dbReference type="HOGENOM" id="CLU_014673_0_1_9"/>
<dbReference type="AlphaFoldDB" id="G9WUG8"/>
<dbReference type="Proteomes" id="UP000003527">
    <property type="component" value="Unassembled WGS sequence"/>
</dbReference>
<dbReference type="HAMAP" id="MF_00171">
    <property type="entry name" value="TruA"/>
    <property type="match status" value="1"/>
</dbReference>
<evidence type="ECO:0000256" key="7">
    <source>
        <dbReference type="RuleBase" id="RU003792"/>
    </source>
</evidence>
<evidence type="ECO:0000313" key="10">
    <source>
        <dbReference type="Proteomes" id="UP000003527"/>
    </source>
</evidence>
<keyword evidence="10" id="KW-1185">Reference proteome</keyword>
<comment type="caution">
    <text evidence="4">Lacks conserved residue(s) required for the propagation of feature annotation.</text>
</comment>
<sequence>MKQNYKLLLSYDGSRYFGFERQKDQELTIQGKLEAVLTAMPRNDTDRVETFSAGRTDAGVHARGMCCHVFLDTDFSEEEIQNYCNHYLPEDIAVHSLKKASERFHARYLATGKIYRYSCHTGKNKEVFERKYLYHLEEEPDIAAMQKAAEFLIGEKDFKSFCGNPKMKKSTVRKIFNIDIKKNGSVLRFYFHGSGFLQYQIRIMVGTLLEVGFHKRKAEEVEEILLAKDRTRAGYTAPAKGLCLMKVEYD</sequence>
<dbReference type="SUPFAM" id="SSF55120">
    <property type="entry name" value="Pseudouridine synthase"/>
    <property type="match status" value="1"/>
</dbReference>
<evidence type="ECO:0000256" key="5">
    <source>
        <dbReference type="PIRSR" id="PIRSR001430-1"/>
    </source>
</evidence>
<evidence type="ECO:0000256" key="3">
    <source>
        <dbReference type="ARBA" id="ARBA00023235"/>
    </source>
</evidence>
<evidence type="ECO:0000256" key="2">
    <source>
        <dbReference type="ARBA" id="ARBA00022694"/>
    </source>
</evidence>
<proteinExistence type="inferred from homology"/>
<dbReference type="RefSeq" id="WP_009536226.1">
    <property type="nucleotide sequence ID" value="NZ_JH414504.1"/>
</dbReference>
<organism evidence="9 10">
    <name type="scientific">Oribacterium asaccharolyticum ACB7</name>
    <dbReference type="NCBI Taxonomy" id="796944"/>
    <lineage>
        <taxon>Bacteria</taxon>
        <taxon>Bacillati</taxon>
        <taxon>Bacillota</taxon>
        <taxon>Clostridia</taxon>
        <taxon>Lachnospirales</taxon>
        <taxon>Lachnospiraceae</taxon>
        <taxon>Oribacterium</taxon>
    </lineage>
</organism>
<dbReference type="PATRIC" id="fig|796944.3.peg.1000"/>
<dbReference type="EMBL" id="AFZD01000016">
    <property type="protein sequence ID" value="EHL11986.1"/>
    <property type="molecule type" value="Genomic_DNA"/>
</dbReference>